<evidence type="ECO:0000313" key="4">
    <source>
        <dbReference type="Proteomes" id="UP000714275"/>
    </source>
</evidence>
<feature type="transmembrane region" description="Helical" evidence="1">
    <location>
        <begin position="51"/>
        <end position="75"/>
    </location>
</feature>
<dbReference type="Pfam" id="PF20151">
    <property type="entry name" value="DUF6533"/>
    <property type="match status" value="1"/>
</dbReference>
<gene>
    <name evidence="3" type="ORF">EV702DRAFT_524941</name>
</gene>
<proteinExistence type="predicted"/>
<feature type="transmembrane region" description="Helical" evidence="1">
    <location>
        <begin position="242"/>
        <end position="260"/>
    </location>
</feature>
<sequence>MTIVLNDPSSWPIINRDIVFSYWTVAAGVVVVYDWVLTIGQEIELIWRQRWSLMTVLYLIIRYVGISFSVVYILLNMPSVSLTDAVSIPQLSRSHPMDTLISRGNIINYAINGINVVVAAMLGVIMIARLYAMYQSSRIMLIFLVIIFLAVNITCGVIAAIGLKDTVGEELILSGTYTCNYGYEGDQFLNSMVWVLNTVWEVLALCLSVWIAVKHFRELRRLGPSTGSTIGDCFRVLIKSHVLYFASFVCVSCLQLGYLSPQLSSSNSMGTLILTGALDIFLGMQMFVLGPRLILSVREYHAKLVAGSDAETSMTSIVFQEHVHVPTGSTV</sequence>
<keyword evidence="1" id="KW-0812">Transmembrane</keyword>
<feature type="transmembrane region" description="Helical" evidence="1">
    <location>
        <begin position="139"/>
        <end position="163"/>
    </location>
</feature>
<keyword evidence="1" id="KW-1133">Transmembrane helix</keyword>
<keyword evidence="1" id="KW-0472">Membrane</keyword>
<name>A0A9P6ZRF8_9AGAM</name>
<dbReference type="Proteomes" id="UP000714275">
    <property type="component" value="Unassembled WGS sequence"/>
</dbReference>
<evidence type="ECO:0000256" key="1">
    <source>
        <dbReference type="SAM" id="Phobius"/>
    </source>
</evidence>
<dbReference type="AlphaFoldDB" id="A0A9P6ZRF8"/>
<evidence type="ECO:0000259" key="2">
    <source>
        <dbReference type="Pfam" id="PF20151"/>
    </source>
</evidence>
<protein>
    <recommendedName>
        <fullName evidence="2">DUF6533 domain-containing protein</fullName>
    </recommendedName>
</protein>
<dbReference type="EMBL" id="JABBWD010000041">
    <property type="protein sequence ID" value="KAG1774461.1"/>
    <property type="molecule type" value="Genomic_DNA"/>
</dbReference>
<accession>A0A9P6ZRF8</accession>
<evidence type="ECO:0000313" key="3">
    <source>
        <dbReference type="EMBL" id="KAG1774461.1"/>
    </source>
</evidence>
<organism evidence="3 4">
    <name type="scientific">Suillus placidus</name>
    <dbReference type="NCBI Taxonomy" id="48579"/>
    <lineage>
        <taxon>Eukaryota</taxon>
        <taxon>Fungi</taxon>
        <taxon>Dikarya</taxon>
        <taxon>Basidiomycota</taxon>
        <taxon>Agaricomycotina</taxon>
        <taxon>Agaricomycetes</taxon>
        <taxon>Agaricomycetidae</taxon>
        <taxon>Boletales</taxon>
        <taxon>Suillineae</taxon>
        <taxon>Suillaceae</taxon>
        <taxon>Suillus</taxon>
    </lineage>
</organism>
<dbReference type="OrthoDB" id="3349377at2759"/>
<feature type="transmembrane region" description="Helical" evidence="1">
    <location>
        <begin position="20"/>
        <end position="39"/>
    </location>
</feature>
<feature type="transmembrane region" description="Helical" evidence="1">
    <location>
        <begin position="272"/>
        <end position="295"/>
    </location>
</feature>
<keyword evidence="4" id="KW-1185">Reference proteome</keyword>
<feature type="transmembrane region" description="Helical" evidence="1">
    <location>
        <begin position="106"/>
        <end position="127"/>
    </location>
</feature>
<dbReference type="InterPro" id="IPR045340">
    <property type="entry name" value="DUF6533"/>
</dbReference>
<reference evidence="3" key="1">
    <citation type="journal article" date="2020" name="New Phytol.">
        <title>Comparative genomics reveals dynamic genome evolution in host specialist ectomycorrhizal fungi.</title>
        <authorList>
            <person name="Lofgren L.A."/>
            <person name="Nguyen N.H."/>
            <person name="Vilgalys R."/>
            <person name="Ruytinx J."/>
            <person name="Liao H.L."/>
            <person name="Branco S."/>
            <person name="Kuo A."/>
            <person name="LaButti K."/>
            <person name="Lipzen A."/>
            <person name="Andreopoulos W."/>
            <person name="Pangilinan J."/>
            <person name="Riley R."/>
            <person name="Hundley H."/>
            <person name="Na H."/>
            <person name="Barry K."/>
            <person name="Grigoriev I.V."/>
            <person name="Stajich J.E."/>
            <person name="Kennedy P.G."/>
        </authorList>
    </citation>
    <scope>NUCLEOTIDE SEQUENCE</scope>
    <source>
        <strain evidence="3">DOB743</strain>
    </source>
</reference>
<feature type="transmembrane region" description="Helical" evidence="1">
    <location>
        <begin position="192"/>
        <end position="213"/>
    </location>
</feature>
<comment type="caution">
    <text evidence="3">The sequence shown here is derived from an EMBL/GenBank/DDBJ whole genome shotgun (WGS) entry which is preliminary data.</text>
</comment>
<feature type="domain" description="DUF6533" evidence="2">
    <location>
        <begin position="22"/>
        <end position="66"/>
    </location>
</feature>